<dbReference type="GO" id="GO:0005886">
    <property type="term" value="C:plasma membrane"/>
    <property type="evidence" value="ECO:0007669"/>
    <property type="project" value="TreeGrafter"/>
</dbReference>
<organism evidence="12 13">
    <name type="scientific">Hanseniaspora uvarum</name>
    <name type="common">Yeast</name>
    <name type="synonym">Kloeckera apiculata</name>
    <dbReference type="NCBI Taxonomy" id="29833"/>
    <lineage>
        <taxon>Eukaryota</taxon>
        <taxon>Fungi</taxon>
        <taxon>Dikarya</taxon>
        <taxon>Ascomycota</taxon>
        <taxon>Saccharomycotina</taxon>
        <taxon>Saccharomycetes</taxon>
        <taxon>Saccharomycodales</taxon>
        <taxon>Saccharomycodaceae</taxon>
        <taxon>Hanseniaspora</taxon>
    </lineage>
</organism>
<feature type="transmembrane region" description="Helical" evidence="10">
    <location>
        <begin position="141"/>
        <end position="159"/>
    </location>
</feature>
<keyword evidence="6 10" id="KW-1133">Transmembrane helix</keyword>
<comment type="similarity">
    <text evidence="2 8">Belongs to the major facilitator superfamily. Sugar transporter (TC 2.A.1.1) family.</text>
</comment>
<evidence type="ECO:0000313" key="12">
    <source>
        <dbReference type="EMBL" id="OEJ89107.1"/>
    </source>
</evidence>
<evidence type="ECO:0000256" key="1">
    <source>
        <dbReference type="ARBA" id="ARBA00004141"/>
    </source>
</evidence>
<evidence type="ECO:0000256" key="7">
    <source>
        <dbReference type="ARBA" id="ARBA00023136"/>
    </source>
</evidence>
<dbReference type="GO" id="GO:0055056">
    <property type="term" value="F:D-glucose transmembrane transporter activity"/>
    <property type="evidence" value="ECO:0007669"/>
    <property type="project" value="UniProtKB-ARBA"/>
</dbReference>
<dbReference type="GO" id="GO:0005351">
    <property type="term" value="F:carbohydrate:proton symporter activity"/>
    <property type="evidence" value="ECO:0007669"/>
    <property type="project" value="TreeGrafter"/>
</dbReference>
<reference evidence="13" key="1">
    <citation type="journal article" date="2016" name="Genome Announc.">
        <title>Genome sequences of three species of Hanseniaspora isolated from spontaneous wine fermentations.</title>
        <authorList>
            <person name="Sternes P.R."/>
            <person name="Lee D."/>
            <person name="Kutyna D.R."/>
            <person name="Borneman A.R."/>
        </authorList>
    </citation>
    <scope>NUCLEOTIDE SEQUENCE [LARGE SCALE GENOMIC DNA]</scope>
    <source>
        <strain evidence="13">AWRI3580</strain>
    </source>
</reference>
<evidence type="ECO:0000256" key="8">
    <source>
        <dbReference type="RuleBase" id="RU003346"/>
    </source>
</evidence>
<keyword evidence="13" id="KW-1185">Reference proteome</keyword>
<protein>
    <submittedName>
        <fullName evidence="12">Hexose transporter 2</fullName>
    </submittedName>
</protein>
<keyword evidence="5 10" id="KW-0812">Transmembrane</keyword>
<keyword evidence="4" id="KW-0762">Sugar transport</keyword>
<evidence type="ECO:0000256" key="9">
    <source>
        <dbReference type="SAM" id="MobiDB-lite"/>
    </source>
</evidence>
<keyword evidence="7 10" id="KW-0472">Membrane</keyword>
<dbReference type="Proteomes" id="UP000095358">
    <property type="component" value="Unassembled WGS sequence"/>
</dbReference>
<proteinExistence type="inferred from homology"/>
<accession>A0A1E5RQC1</accession>
<feature type="transmembrane region" description="Helical" evidence="10">
    <location>
        <begin position="55"/>
        <end position="77"/>
    </location>
</feature>
<dbReference type="InterPro" id="IPR020846">
    <property type="entry name" value="MFS_dom"/>
</dbReference>
<comment type="subcellular location">
    <subcellularLocation>
        <location evidence="1">Membrane</location>
        <topology evidence="1">Multi-pass membrane protein</topology>
    </subcellularLocation>
</comment>
<dbReference type="PROSITE" id="PS50850">
    <property type="entry name" value="MFS"/>
    <property type="match status" value="1"/>
</dbReference>
<feature type="transmembrane region" description="Helical" evidence="10">
    <location>
        <begin position="205"/>
        <end position="226"/>
    </location>
</feature>
<evidence type="ECO:0000256" key="5">
    <source>
        <dbReference type="ARBA" id="ARBA00022692"/>
    </source>
</evidence>
<feature type="transmembrane region" description="Helical" evidence="10">
    <location>
        <begin position="466"/>
        <end position="488"/>
    </location>
</feature>
<evidence type="ECO:0000313" key="13">
    <source>
        <dbReference type="Proteomes" id="UP000095358"/>
    </source>
</evidence>
<dbReference type="EMBL" id="LPNN01000004">
    <property type="protein sequence ID" value="OEJ89107.1"/>
    <property type="molecule type" value="Genomic_DNA"/>
</dbReference>
<feature type="transmembrane region" description="Helical" evidence="10">
    <location>
        <begin position="390"/>
        <end position="411"/>
    </location>
</feature>
<dbReference type="InterPro" id="IPR005828">
    <property type="entry name" value="MFS_sugar_transport-like"/>
</dbReference>
<keyword evidence="3 8" id="KW-0813">Transport</keyword>
<comment type="caution">
    <text evidence="12">The sequence shown here is derived from an EMBL/GenBank/DDBJ whole genome shotgun (WGS) entry which is preliminary data.</text>
</comment>
<dbReference type="InterPro" id="IPR050360">
    <property type="entry name" value="MFS_Sugar_Transporters"/>
</dbReference>
<dbReference type="VEuPathDB" id="FungiDB:AWRI3580_g1727"/>
<gene>
    <name evidence="12" type="ORF">AWRI3580_g1727</name>
</gene>
<dbReference type="SUPFAM" id="SSF103473">
    <property type="entry name" value="MFS general substrate transporter"/>
    <property type="match status" value="1"/>
</dbReference>
<feature type="transmembrane region" description="Helical" evidence="10">
    <location>
        <begin position="238"/>
        <end position="258"/>
    </location>
</feature>
<evidence type="ECO:0000256" key="10">
    <source>
        <dbReference type="SAM" id="Phobius"/>
    </source>
</evidence>
<evidence type="ECO:0000256" key="6">
    <source>
        <dbReference type="ARBA" id="ARBA00022989"/>
    </source>
</evidence>
<dbReference type="InterPro" id="IPR003663">
    <property type="entry name" value="Sugar/inositol_transpt"/>
</dbReference>
<dbReference type="AlphaFoldDB" id="A0A1E5RQC1"/>
<feature type="domain" description="Major facilitator superfamily (MFS) profile" evidence="11">
    <location>
        <begin position="64"/>
        <end position="519"/>
    </location>
</feature>
<sequence length="569" mass="63009">MSTQVANQQNYTSSGDEDNHSDTQLKHEDSGLETPQAENNEDLLFEKSAASKTGLGDLFGVVLICGLISFGGFMFGFDTGTIGGFFKMGNFLKRFGSYHEGRKEYYFTNARTGLMVSIFNIGCCLGGLFLGGLCDKYGRKPALTIVAGVYMVGILIQITCMDHPHVWVQYLVGRIIAGFGFGGIAVVSPLMLGETAPAKLRSICVSFYQLMITLGIFLGYCCNYGTKQYSDSSSAQWRVAVGLCFAWALLMMGGITFVPESARFLVQKDRIEDARKTLSILNKVPGDDPLLQNELDSIVAAVEAERLAGEASIKELFSTKTKVFQRLVMGVMIQSLQQLTGDNYFFYYGTLVFTAVGLKDSYQTSIIIGIVNFASTCFCLFVVNKFGRRTVLLLGSTTMTVCMVVYSSIGVKKLYPNGRSEAPSKKAGDVMILFTCLYIFCFATTWAPIAYVICAETYPLRVKSKCMAIATGANWMWGFAISFFTPFITSAIHFSYGYVFMGCLVFMTFYVFFTVPETKGLTLEEVNEMWLDGVLPWKSSSWVPSARRNAEYDNEALKHDDKTGLKKFF</sequence>
<dbReference type="CDD" id="cd17356">
    <property type="entry name" value="MFS_HXT"/>
    <property type="match status" value="1"/>
</dbReference>
<dbReference type="PANTHER" id="PTHR48022">
    <property type="entry name" value="PLASTIDIC GLUCOSE TRANSPORTER 4"/>
    <property type="match status" value="1"/>
</dbReference>
<feature type="transmembrane region" description="Helical" evidence="10">
    <location>
        <begin position="361"/>
        <end position="383"/>
    </location>
</feature>
<dbReference type="InterPro" id="IPR036259">
    <property type="entry name" value="MFS_trans_sf"/>
</dbReference>
<evidence type="ECO:0000256" key="4">
    <source>
        <dbReference type="ARBA" id="ARBA00022597"/>
    </source>
</evidence>
<dbReference type="NCBIfam" id="TIGR00879">
    <property type="entry name" value="SP"/>
    <property type="match status" value="1"/>
</dbReference>
<feature type="transmembrane region" description="Helical" evidence="10">
    <location>
        <begin position="494"/>
        <end position="513"/>
    </location>
</feature>
<feature type="transmembrane region" description="Helical" evidence="10">
    <location>
        <begin position="114"/>
        <end position="134"/>
    </location>
</feature>
<name>A0A1E5RQC1_HANUV</name>
<evidence type="ECO:0000259" key="11">
    <source>
        <dbReference type="PROSITE" id="PS50850"/>
    </source>
</evidence>
<feature type="transmembrane region" description="Helical" evidence="10">
    <location>
        <begin position="431"/>
        <end position="454"/>
    </location>
</feature>
<dbReference type="Pfam" id="PF00083">
    <property type="entry name" value="Sugar_tr"/>
    <property type="match status" value="1"/>
</dbReference>
<dbReference type="PANTHER" id="PTHR48022:SF75">
    <property type="entry name" value="GALACTOSE TRANSPORTER-RELATED"/>
    <property type="match status" value="1"/>
</dbReference>
<evidence type="ECO:0000256" key="3">
    <source>
        <dbReference type="ARBA" id="ARBA00022448"/>
    </source>
</evidence>
<feature type="compositionally biased region" description="Polar residues" evidence="9">
    <location>
        <begin position="1"/>
        <end position="14"/>
    </location>
</feature>
<dbReference type="Gene3D" id="1.20.1250.20">
    <property type="entry name" value="MFS general substrate transporter like domains"/>
    <property type="match status" value="1"/>
</dbReference>
<dbReference type="OrthoDB" id="5141738at2759"/>
<dbReference type="PRINTS" id="PR00171">
    <property type="entry name" value="SUGRTRNSPORT"/>
</dbReference>
<feature type="transmembrane region" description="Helical" evidence="10">
    <location>
        <begin position="171"/>
        <end position="193"/>
    </location>
</feature>
<feature type="region of interest" description="Disordered" evidence="9">
    <location>
        <begin position="1"/>
        <end position="34"/>
    </location>
</feature>
<feature type="compositionally biased region" description="Basic and acidic residues" evidence="9">
    <location>
        <begin position="17"/>
        <end position="30"/>
    </location>
</feature>
<dbReference type="FunFam" id="1.20.1250.20:FF:000044">
    <property type="entry name" value="Hexose transporter Hxt3p"/>
    <property type="match status" value="1"/>
</dbReference>
<evidence type="ECO:0000256" key="2">
    <source>
        <dbReference type="ARBA" id="ARBA00010992"/>
    </source>
</evidence>